<evidence type="ECO:0000256" key="4">
    <source>
        <dbReference type="PIRSR" id="PIRSR606710-2"/>
    </source>
</evidence>
<evidence type="ECO:0008006" key="9">
    <source>
        <dbReference type="Google" id="ProtNLM"/>
    </source>
</evidence>
<dbReference type="InterPro" id="IPR006710">
    <property type="entry name" value="Glyco_hydro_43"/>
</dbReference>
<dbReference type="SUPFAM" id="SSF75005">
    <property type="entry name" value="Arabinanase/levansucrase/invertase"/>
    <property type="match status" value="1"/>
</dbReference>
<gene>
    <name evidence="7" type="ORF">D0868_01208</name>
</gene>
<dbReference type="VEuPathDB" id="FungiDB:BTJ68_11133"/>
<dbReference type="GO" id="GO:0004553">
    <property type="term" value="F:hydrolase activity, hydrolyzing O-glycosyl compounds"/>
    <property type="evidence" value="ECO:0007669"/>
    <property type="project" value="InterPro"/>
</dbReference>
<evidence type="ECO:0000256" key="5">
    <source>
        <dbReference type="SAM" id="MobiDB-lite"/>
    </source>
</evidence>
<comment type="caution">
    <text evidence="7">The sequence shown here is derived from an EMBL/GenBank/DDBJ whole genome shotgun (WGS) entry which is preliminary data.</text>
</comment>
<feature type="transmembrane region" description="Helical" evidence="6">
    <location>
        <begin position="226"/>
        <end position="249"/>
    </location>
</feature>
<protein>
    <recommendedName>
        <fullName evidence="9">Beta-xylosidase C-terminal Concanavalin A-like domain-containing protein</fullName>
    </recommendedName>
</protein>
<dbReference type="GO" id="GO:0005975">
    <property type="term" value="P:carbohydrate metabolic process"/>
    <property type="evidence" value="ECO:0007669"/>
    <property type="project" value="InterPro"/>
</dbReference>
<dbReference type="InterPro" id="IPR051795">
    <property type="entry name" value="Glycosyl_Hydrlase_43"/>
</dbReference>
<evidence type="ECO:0000256" key="6">
    <source>
        <dbReference type="SAM" id="Phobius"/>
    </source>
</evidence>
<dbReference type="PANTHER" id="PTHR42812:SF5">
    <property type="entry name" value="ENDO-ARABINASE"/>
    <property type="match status" value="1"/>
</dbReference>
<comment type="similarity">
    <text evidence="1">Belongs to the glycosyl hydrolase 43 family.</text>
</comment>
<name>A0A3M6ZHV6_HORWE</name>
<evidence type="ECO:0000313" key="7">
    <source>
        <dbReference type="EMBL" id="RMY14866.1"/>
    </source>
</evidence>
<evidence type="ECO:0000256" key="1">
    <source>
        <dbReference type="ARBA" id="ARBA00009865"/>
    </source>
</evidence>
<dbReference type="CDD" id="cd08999">
    <property type="entry name" value="GH43_ABN-like"/>
    <property type="match status" value="1"/>
</dbReference>
<evidence type="ECO:0000256" key="2">
    <source>
        <dbReference type="ARBA" id="ARBA00022801"/>
    </source>
</evidence>
<accession>A0A3M6ZHV6</accession>
<keyword evidence="2" id="KW-0378">Hydrolase</keyword>
<keyword evidence="6" id="KW-1133">Transmembrane helix</keyword>
<proteinExistence type="inferred from homology"/>
<dbReference type="AlphaFoldDB" id="A0A3M6ZHV6"/>
<keyword evidence="6" id="KW-0812">Transmembrane</keyword>
<feature type="compositionally biased region" description="Basic and acidic residues" evidence="5">
    <location>
        <begin position="109"/>
        <end position="121"/>
    </location>
</feature>
<dbReference type="InterPro" id="IPR023296">
    <property type="entry name" value="Glyco_hydro_beta-prop_sf"/>
</dbReference>
<sequence>MPMLNQHPHIPCLVRGLFSRSLNKLTREAPSKVGGSLLTVEAYVTLAAFWTQYLSPWVGEAMASSAVDEVHPRLPNTYAPTTPTSPAGEWIRRRSLAAGALTGLSQPDGAHESRSLPRDAGMEGADVAAVRSSTKRPHASTTLDHHSPSKHLPGHSDLARRLSTFGESTIKALGLAPVSATYSQHAPKMEPQLTFYQRHFTKPISPDPEKIHHPDNRRFSFLSRGALLVGAAMVLLLLGIIAAAVAVTFDNKHDADDPTGDMVHTDPRSPIRLALLDNFPDPALVLKDGTYYAFATNNAAGIIDRPKNLTVHEFGISNVQIATSKDFINWILLNFERDPLPKVGEWVTHGVTKGKIQIPKSQVWAPGIIKRDTDNKYVMYYSANKHAEDNKTESARVPAKGHHPPPHCIGAAVSETDDPAGPYTPAPELLACHLDQGGAIDAQPFRDSDGTLYIAYKIDGNNIGHGGSCGNTVAPIMPTPIKLQKMNPDGITKDGNEITILDRIEQDGPLVEAPVIAKSPEGIYFLFYSSGCTRAPTYDLKYATAESITGPYTRAAKPLLKTGMYGLLAPGSADVLDDGKGGLDMVFHARVRAPQGGVRAMFTTKLRFEGREVRMVRADSGLEDHEGKV</sequence>
<evidence type="ECO:0000256" key="3">
    <source>
        <dbReference type="ARBA" id="ARBA00023295"/>
    </source>
</evidence>
<dbReference type="EMBL" id="QWIK01000052">
    <property type="protein sequence ID" value="RMY14866.1"/>
    <property type="molecule type" value="Genomic_DNA"/>
</dbReference>
<feature type="region of interest" description="Disordered" evidence="5">
    <location>
        <begin position="102"/>
        <end position="156"/>
    </location>
</feature>
<dbReference type="Pfam" id="PF04616">
    <property type="entry name" value="Glyco_hydro_43"/>
    <property type="match status" value="1"/>
</dbReference>
<keyword evidence="3" id="KW-0326">Glycosidase</keyword>
<keyword evidence="6" id="KW-0472">Membrane</keyword>
<feature type="site" description="Important for catalytic activity, responsible for pKa modulation of the active site Glu and correct orientation of both the proton donor and substrate" evidence="4">
    <location>
        <position position="441"/>
    </location>
</feature>
<dbReference type="PANTHER" id="PTHR42812">
    <property type="entry name" value="BETA-XYLOSIDASE"/>
    <property type="match status" value="1"/>
</dbReference>
<organism evidence="7 8">
    <name type="scientific">Hortaea werneckii</name>
    <name type="common">Black yeast</name>
    <name type="synonym">Cladosporium werneckii</name>
    <dbReference type="NCBI Taxonomy" id="91943"/>
    <lineage>
        <taxon>Eukaryota</taxon>
        <taxon>Fungi</taxon>
        <taxon>Dikarya</taxon>
        <taxon>Ascomycota</taxon>
        <taxon>Pezizomycotina</taxon>
        <taxon>Dothideomycetes</taxon>
        <taxon>Dothideomycetidae</taxon>
        <taxon>Mycosphaerellales</taxon>
        <taxon>Teratosphaeriaceae</taxon>
        <taxon>Hortaea</taxon>
    </lineage>
</organism>
<reference evidence="7 8" key="1">
    <citation type="journal article" date="2018" name="BMC Genomics">
        <title>Genomic evidence for intraspecific hybridization in a clonal and extremely halotolerant yeast.</title>
        <authorList>
            <person name="Gostincar C."/>
            <person name="Stajich J.E."/>
            <person name="Zupancic J."/>
            <person name="Zalar P."/>
            <person name="Gunde-Cimerman N."/>
        </authorList>
    </citation>
    <scope>NUCLEOTIDE SEQUENCE [LARGE SCALE GENOMIC DNA]</scope>
    <source>
        <strain evidence="7 8">EXF-6654</strain>
    </source>
</reference>
<dbReference type="Gene3D" id="2.115.10.20">
    <property type="entry name" value="Glycosyl hydrolase domain, family 43"/>
    <property type="match status" value="1"/>
</dbReference>
<evidence type="ECO:0000313" key="8">
    <source>
        <dbReference type="Proteomes" id="UP000282582"/>
    </source>
</evidence>
<dbReference type="Proteomes" id="UP000282582">
    <property type="component" value="Unassembled WGS sequence"/>
</dbReference>